<gene>
    <name evidence="1" type="ORF">GLRG_07884</name>
</gene>
<keyword evidence="2" id="KW-1185">Reference proteome</keyword>
<protein>
    <submittedName>
        <fullName evidence="1">Uncharacterized protein</fullName>
    </submittedName>
</protein>
<name>E3QPF2_COLGM</name>
<dbReference type="VEuPathDB" id="FungiDB:GLRG_07884"/>
<dbReference type="RefSeq" id="XP_008096760.1">
    <property type="nucleotide sequence ID" value="XM_008098569.1"/>
</dbReference>
<organism evidence="2">
    <name type="scientific">Colletotrichum graminicola (strain M1.001 / M2 / FGSC 10212)</name>
    <name type="common">Maize anthracnose fungus</name>
    <name type="synonym">Glomerella graminicola</name>
    <dbReference type="NCBI Taxonomy" id="645133"/>
    <lineage>
        <taxon>Eukaryota</taxon>
        <taxon>Fungi</taxon>
        <taxon>Dikarya</taxon>
        <taxon>Ascomycota</taxon>
        <taxon>Pezizomycotina</taxon>
        <taxon>Sordariomycetes</taxon>
        <taxon>Hypocreomycetidae</taxon>
        <taxon>Glomerellales</taxon>
        <taxon>Glomerellaceae</taxon>
        <taxon>Colletotrichum</taxon>
        <taxon>Colletotrichum graminicola species complex</taxon>
    </lineage>
</organism>
<dbReference type="EMBL" id="GG697364">
    <property type="protein sequence ID" value="EFQ32740.1"/>
    <property type="molecule type" value="Genomic_DNA"/>
</dbReference>
<evidence type="ECO:0000313" key="1">
    <source>
        <dbReference type="EMBL" id="EFQ32740.1"/>
    </source>
</evidence>
<dbReference type="AlphaFoldDB" id="E3QPF2"/>
<dbReference type="GeneID" id="24413249"/>
<reference evidence="2" key="1">
    <citation type="journal article" date="2012" name="Nat. Genet.">
        <title>Lifestyle transitions in plant pathogenic Colletotrichum fungi deciphered by genome and transcriptome analyses.</title>
        <authorList>
            <person name="O'Connell R.J."/>
            <person name="Thon M.R."/>
            <person name="Hacquard S."/>
            <person name="Amyotte S.G."/>
            <person name="Kleemann J."/>
            <person name="Torres M.F."/>
            <person name="Damm U."/>
            <person name="Buiate E.A."/>
            <person name="Epstein L."/>
            <person name="Alkan N."/>
            <person name="Altmueller J."/>
            <person name="Alvarado-Balderrama L."/>
            <person name="Bauser C.A."/>
            <person name="Becker C."/>
            <person name="Birren B.W."/>
            <person name="Chen Z."/>
            <person name="Choi J."/>
            <person name="Crouch J.A."/>
            <person name="Duvick J.P."/>
            <person name="Farman M.A."/>
            <person name="Gan P."/>
            <person name="Heiman D."/>
            <person name="Henrissat B."/>
            <person name="Howard R.J."/>
            <person name="Kabbage M."/>
            <person name="Koch C."/>
            <person name="Kracher B."/>
            <person name="Kubo Y."/>
            <person name="Law A.D."/>
            <person name="Lebrun M.-H."/>
            <person name="Lee Y.-H."/>
            <person name="Miyara I."/>
            <person name="Moore N."/>
            <person name="Neumann U."/>
            <person name="Nordstroem K."/>
            <person name="Panaccione D.G."/>
            <person name="Panstruga R."/>
            <person name="Place M."/>
            <person name="Proctor R.H."/>
            <person name="Prusky D."/>
            <person name="Rech G."/>
            <person name="Reinhardt R."/>
            <person name="Rollins J.A."/>
            <person name="Rounsley S."/>
            <person name="Schardl C.L."/>
            <person name="Schwartz D.C."/>
            <person name="Shenoy N."/>
            <person name="Shirasu K."/>
            <person name="Sikhakolli U.R."/>
            <person name="Stueber K."/>
            <person name="Sukno S.A."/>
            <person name="Sweigard J.A."/>
            <person name="Takano Y."/>
            <person name="Takahara H."/>
            <person name="Trail F."/>
            <person name="van der Does H.C."/>
            <person name="Voll L.M."/>
            <person name="Will I."/>
            <person name="Young S."/>
            <person name="Zeng Q."/>
            <person name="Zhang J."/>
            <person name="Zhou S."/>
            <person name="Dickman M.B."/>
            <person name="Schulze-Lefert P."/>
            <person name="Ver Loren van Themaat E."/>
            <person name="Ma L.-J."/>
            <person name="Vaillancourt L.J."/>
        </authorList>
    </citation>
    <scope>NUCLEOTIDE SEQUENCE [LARGE SCALE GENOMIC DNA]</scope>
    <source>
        <strain evidence="2">M1.001 / M2 / FGSC 10212</strain>
    </source>
</reference>
<dbReference type="HOGENOM" id="CLU_1570511_0_0_1"/>
<accession>E3QPF2</accession>
<evidence type="ECO:0000313" key="2">
    <source>
        <dbReference type="Proteomes" id="UP000008782"/>
    </source>
</evidence>
<proteinExistence type="predicted"/>
<dbReference type="Proteomes" id="UP000008782">
    <property type="component" value="Unassembled WGS sequence"/>
</dbReference>
<sequence length="170" mass="18620">MESELASDEVFTPEVVESDEAIVLVAARPVVEMDSIELLDCIVAVVSGVVVEAEVLSSDEGTEVVSGELTLDERLREVEESASDEVLLFSVELEESVNVDKLLGFVEELKSEVVLREDEIPDSVKVIEAVEKLVSLKLLRSVELEVYRDVVLGSKEKLDSDVDVSVEAKI</sequence>